<sequence>MDLPMSMIHGDLHYDNVMVVGDQVSGLLDFEFCLYDWRAMELAVALSKYVGEDQPLPLCEEFITGFVEHGELTDAEIDIIPDLINLRIFSNVVYFIGRAVSKEDSIDSLTSRAGTYAKRVRWVNANAAALSAQIRNKMAALKQQPQTVLA</sequence>
<dbReference type="Pfam" id="PF01636">
    <property type="entry name" value="APH"/>
    <property type="match status" value="1"/>
</dbReference>
<gene>
    <name evidence="3" type="ORF">HaLaN_01033</name>
</gene>
<dbReference type="GO" id="GO:0019202">
    <property type="term" value="F:amino acid kinase activity"/>
    <property type="evidence" value="ECO:0007669"/>
    <property type="project" value="TreeGrafter"/>
</dbReference>
<dbReference type="SUPFAM" id="SSF56112">
    <property type="entry name" value="Protein kinase-like (PK-like)"/>
    <property type="match status" value="1"/>
</dbReference>
<dbReference type="InterPro" id="IPR011009">
    <property type="entry name" value="Kinase-like_dom_sf"/>
</dbReference>
<dbReference type="AlphaFoldDB" id="A0A699YHA7"/>
<evidence type="ECO:0000256" key="1">
    <source>
        <dbReference type="ARBA" id="ARBA00038240"/>
    </source>
</evidence>
<proteinExistence type="inferred from homology"/>
<feature type="non-terminal residue" evidence="3">
    <location>
        <position position="150"/>
    </location>
</feature>
<accession>A0A699YHA7</accession>
<comment type="similarity">
    <text evidence="1">Belongs to the pseudomonas-type ThrB family.</text>
</comment>
<dbReference type="EMBL" id="BLLF01000037">
    <property type="protein sequence ID" value="GFH06406.1"/>
    <property type="molecule type" value="Genomic_DNA"/>
</dbReference>
<reference evidence="3 4" key="1">
    <citation type="submission" date="2020-02" db="EMBL/GenBank/DDBJ databases">
        <title>Draft genome sequence of Haematococcus lacustris strain NIES-144.</title>
        <authorList>
            <person name="Morimoto D."/>
            <person name="Nakagawa S."/>
            <person name="Yoshida T."/>
            <person name="Sawayama S."/>
        </authorList>
    </citation>
    <scope>NUCLEOTIDE SEQUENCE [LARGE SCALE GENOMIC DNA]</scope>
    <source>
        <strain evidence="3 4">NIES-144</strain>
    </source>
</reference>
<evidence type="ECO:0000313" key="3">
    <source>
        <dbReference type="EMBL" id="GFH06406.1"/>
    </source>
</evidence>
<dbReference type="InterPro" id="IPR002575">
    <property type="entry name" value="Aminoglycoside_PTrfase"/>
</dbReference>
<dbReference type="Proteomes" id="UP000485058">
    <property type="component" value="Unassembled WGS sequence"/>
</dbReference>
<dbReference type="PANTHER" id="PTHR21064:SF6">
    <property type="entry name" value="AMINOGLYCOSIDE PHOSPHOTRANSFERASE DOMAIN-CONTAINING PROTEIN"/>
    <property type="match status" value="1"/>
</dbReference>
<comment type="caution">
    <text evidence="3">The sequence shown here is derived from an EMBL/GenBank/DDBJ whole genome shotgun (WGS) entry which is preliminary data.</text>
</comment>
<organism evidence="3 4">
    <name type="scientific">Haematococcus lacustris</name>
    <name type="common">Green alga</name>
    <name type="synonym">Haematococcus pluvialis</name>
    <dbReference type="NCBI Taxonomy" id="44745"/>
    <lineage>
        <taxon>Eukaryota</taxon>
        <taxon>Viridiplantae</taxon>
        <taxon>Chlorophyta</taxon>
        <taxon>core chlorophytes</taxon>
        <taxon>Chlorophyceae</taxon>
        <taxon>CS clade</taxon>
        <taxon>Chlamydomonadales</taxon>
        <taxon>Haematococcaceae</taxon>
        <taxon>Haematococcus</taxon>
    </lineage>
</organism>
<evidence type="ECO:0000313" key="4">
    <source>
        <dbReference type="Proteomes" id="UP000485058"/>
    </source>
</evidence>
<dbReference type="InterPro" id="IPR050249">
    <property type="entry name" value="Pseudomonas-type_ThrB"/>
</dbReference>
<keyword evidence="4" id="KW-1185">Reference proteome</keyword>
<feature type="domain" description="Aminoglycoside phosphotransferase" evidence="2">
    <location>
        <begin position="3"/>
        <end position="56"/>
    </location>
</feature>
<evidence type="ECO:0000259" key="2">
    <source>
        <dbReference type="Pfam" id="PF01636"/>
    </source>
</evidence>
<protein>
    <submittedName>
        <fullName evidence="3">APH domain-containing protein</fullName>
    </submittedName>
</protein>
<dbReference type="Gene3D" id="3.90.1200.10">
    <property type="match status" value="1"/>
</dbReference>
<name>A0A699YHA7_HAELA</name>
<dbReference type="PANTHER" id="PTHR21064">
    <property type="entry name" value="AMINOGLYCOSIDE PHOSPHOTRANSFERASE DOMAIN-CONTAINING PROTEIN-RELATED"/>
    <property type="match status" value="1"/>
</dbReference>
<feature type="non-terminal residue" evidence="3">
    <location>
        <position position="1"/>
    </location>
</feature>